<sequence length="248" mass="27196">MMAVHVDKAARRANGGIACGWAAVFKPAVSAPARSLALTLLYAWLLTGGLVPAVGVYPVFLCEDSLSSGNPVPASLRGRYLNTRNRLLKARVLRACIGMMIFNFIASKAGFNIVKFFLVNLIRVGQGFSSPEHRLIASRFPMPNTCLSKNPARKPGVLRTRLLQEQKHSYLGKVDTYSFSSRGTRLLTGVEKQGEAASEETSYVPIALDCRFLKHLSREVPLKQAQGVHLCTTAVQLAGVRKWKKRKG</sequence>
<keyword evidence="1" id="KW-1133">Transmembrane helix</keyword>
<accession>A0A5B7ELT5</accession>
<proteinExistence type="predicted"/>
<keyword evidence="3" id="KW-1185">Reference proteome</keyword>
<keyword evidence="1" id="KW-0472">Membrane</keyword>
<evidence type="ECO:0000256" key="1">
    <source>
        <dbReference type="SAM" id="Phobius"/>
    </source>
</evidence>
<comment type="caution">
    <text evidence="2">The sequence shown here is derived from an EMBL/GenBank/DDBJ whole genome shotgun (WGS) entry which is preliminary data.</text>
</comment>
<keyword evidence="1" id="KW-0812">Transmembrane</keyword>
<gene>
    <name evidence="2" type="ORF">E2C01_028863</name>
</gene>
<dbReference type="EMBL" id="VSRR010003276">
    <property type="protein sequence ID" value="MPC35441.1"/>
    <property type="molecule type" value="Genomic_DNA"/>
</dbReference>
<name>A0A5B7ELT5_PORTR</name>
<evidence type="ECO:0000313" key="3">
    <source>
        <dbReference type="Proteomes" id="UP000324222"/>
    </source>
</evidence>
<reference evidence="2 3" key="1">
    <citation type="submission" date="2019-05" db="EMBL/GenBank/DDBJ databases">
        <title>Another draft genome of Portunus trituberculatus and its Hox gene families provides insights of decapod evolution.</title>
        <authorList>
            <person name="Jeong J.-H."/>
            <person name="Song I."/>
            <person name="Kim S."/>
            <person name="Choi T."/>
            <person name="Kim D."/>
            <person name="Ryu S."/>
            <person name="Kim W."/>
        </authorList>
    </citation>
    <scope>NUCLEOTIDE SEQUENCE [LARGE SCALE GENOMIC DNA]</scope>
    <source>
        <tissue evidence="2">Muscle</tissue>
    </source>
</reference>
<protein>
    <submittedName>
        <fullName evidence="2">Uncharacterized protein</fullName>
    </submittedName>
</protein>
<dbReference type="Proteomes" id="UP000324222">
    <property type="component" value="Unassembled WGS sequence"/>
</dbReference>
<organism evidence="2 3">
    <name type="scientific">Portunus trituberculatus</name>
    <name type="common">Swimming crab</name>
    <name type="synonym">Neptunus trituberculatus</name>
    <dbReference type="NCBI Taxonomy" id="210409"/>
    <lineage>
        <taxon>Eukaryota</taxon>
        <taxon>Metazoa</taxon>
        <taxon>Ecdysozoa</taxon>
        <taxon>Arthropoda</taxon>
        <taxon>Crustacea</taxon>
        <taxon>Multicrustacea</taxon>
        <taxon>Malacostraca</taxon>
        <taxon>Eumalacostraca</taxon>
        <taxon>Eucarida</taxon>
        <taxon>Decapoda</taxon>
        <taxon>Pleocyemata</taxon>
        <taxon>Brachyura</taxon>
        <taxon>Eubrachyura</taxon>
        <taxon>Portunoidea</taxon>
        <taxon>Portunidae</taxon>
        <taxon>Portuninae</taxon>
        <taxon>Portunus</taxon>
    </lineage>
</organism>
<feature type="transmembrane region" description="Helical" evidence="1">
    <location>
        <begin position="40"/>
        <end position="60"/>
    </location>
</feature>
<dbReference type="AlphaFoldDB" id="A0A5B7ELT5"/>
<evidence type="ECO:0000313" key="2">
    <source>
        <dbReference type="EMBL" id="MPC35441.1"/>
    </source>
</evidence>
<feature type="transmembrane region" description="Helical" evidence="1">
    <location>
        <begin position="92"/>
        <end position="111"/>
    </location>
</feature>